<dbReference type="OrthoDB" id="597270at2"/>
<dbReference type="InterPro" id="IPR001173">
    <property type="entry name" value="Glyco_trans_2-like"/>
</dbReference>
<dbReference type="CDD" id="cd00761">
    <property type="entry name" value="Glyco_tranf_GTA_type"/>
    <property type="match status" value="1"/>
</dbReference>
<protein>
    <submittedName>
        <fullName evidence="2">Glycosyltransferase involved in cell wall bisynthesis</fullName>
    </submittedName>
</protein>
<keyword evidence="3" id="KW-1185">Reference proteome</keyword>
<dbReference type="Proteomes" id="UP000199492">
    <property type="component" value="Unassembled WGS sequence"/>
</dbReference>
<dbReference type="InterPro" id="IPR050834">
    <property type="entry name" value="Glycosyltransf_2"/>
</dbReference>
<proteinExistence type="predicted"/>
<dbReference type="InterPro" id="IPR029044">
    <property type="entry name" value="Nucleotide-diphossugar_trans"/>
</dbReference>
<name>A0A1G8FXM1_9FLAO</name>
<accession>A0A1G8FXM1</accession>
<dbReference type="RefSeq" id="WP_092468570.1">
    <property type="nucleotide sequence ID" value="NZ_FNCZ01000005.1"/>
</dbReference>
<dbReference type="PANTHER" id="PTHR43685">
    <property type="entry name" value="GLYCOSYLTRANSFERASE"/>
    <property type="match status" value="1"/>
</dbReference>
<dbReference type="SUPFAM" id="SSF53448">
    <property type="entry name" value="Nucleotide-diphospho-sugar transferases"/>
    <property type="match status" value="1"/>
</dbReference>
<dbReference type="Gene3D" id="3.90.550.10">
    <property type="entry name" value="Spore Coat Polysaccharide Biosynthesis Protein SpsA, Chain A"/>
    <property type="match status" value="1"/>
</dbReference>
<dbReference type="STRING" id="262004.SAMN04489796_10528"/>
<dbReference type="EMBL" id="FNCZ01000005">
    <property type="protein sequence ID" value="SDH86908.1"/>
    <property type="molecule type" value="Genomic_DNA"/>
</dbReference>
<reference evidence="3" key="1">
    <citation type="submission" date="2016-10" db="EMBL/GenBank/DDBJ databases">
        <authorList>
            <person name="Varghese N."/>
            <person name="Submissions S."/>
        </authorList>
    </citation>
    <scope>NUCLEOTIDE SEQUENCE [LARGE SCALE GENOMIC DNA]</scope>
    <source>
        <strain evidence="3">DSM 15363</strain>
    </source>
</reference>
<dbReference type="Pfam" id="PF00535">
    <property type="entry name" value="Glycos_transf_2"/>
    <property type="match status" value="1"/>
</dbReference>
<evidence type="ECO:0000313" key="3">
    <source>
        <dbReference type="Proteomes" id="UP000199492"/>
    </source>
</evidence>
<dbReference type="AlphaFoldDB" id="A0A1G8FXM1"/>
<dbReference type="PANTHER" id="PTHR43685:SF2">
    <property type="entry name" value="GLYCOSYLTRANSFERASE 2-LIKE DOMAIN-CONTAINING PROTEIN"/>
    <property type="match status" value="1"/>
</dbReference>
<evidence type="ECO:0000259" key="1">
    <source>
        <dbReference type="Pfam" id="PF00535"/>
    </source>
</evidence>
<organism evidence="2 3">
    <name type="scientific">Winogradskyella thalassocola</name>
    <dbReference type="NCBI Taxonomy" id="262004"/>
    <lineage>
        <taxon>Bacteria</taxon>
        <taxon>Pseudomonadati</taxon>
        <taxon>Bacteroidota</taxon>
        <taxon>Flavobacteriia</taxon>
        <taxon>Flavobacteriales</taxon>
        <taxon>Flavobacteriaceae</taxon>
        <taxon>Winogradskyella</taxon>
    </lineage>
</organism>
<dbReference type="GO" id="GO:0016740">
    <property type="term" value="F:transferase activity"/>
    <property type="evidence" value="ECO:0007669"/>
    <property type="project" value="UniProtKB-KW"/>
</dbReference>
<feature type="domain" description="Glycosyltransferase 2-like" evidence="1">
    <location>
        <begin position="6"/>
        <end position="143"/>
    </location>
</feature>
<sequence>MHPKVSIIIPCYNSERTLNETLQSVFDQDYEAWEAIMVNDGSPDNLEAVALEWVEKDDRFKYYKKTNGGLGSARNYGLKKASGTYVLPLDSDNMVRPEFVNMAIDVLDSQNQIGVVYGNAMYFGEKTGIWNVGAFDHYKMLNHNFIDACAVVRKSLFDSIGGYEENLPHQGHEDWDFWLCIMKTDFEFMYLNKITFDYRVSGSSMIRSFSDNMALENINYIKQKHSELYIHAYQKVYLENKYLKRELSTSVIRKVFKKLKSL</sequence>
<evidence type="ECO:0000313" key="2">
    <source>
        <dbReference type="EMBL" id="SDH86908.1"/>
    </source>
</evidence>
<gene>
    <name evidence="2" type="ORF">SAMN04489796_10528</name>
</gene>
<keyword evidence="2" id="KW-0808">Transferase</keyword>